<accession>A0A1S6IQF3</accession>
<dbReference type="RefSeq" id="WP_062470355.1">
    <property type="nucleotide sequence ID" value="NZ_BBYN01000019.1"/>
</dbReference>
<dbReference type="STRING" id="708126.BW727_101411"/>
<dbReference type="EMBL" id="CP019728">
    <property type="protein sequence ID" value="AQS53778.1"/>
    <property type="molecule type" value="Genomic_DNA"/>
</dbReference>
<dbReference type="GO" id="GO:0006083">
    <property type="term" value="P:acetate metabolic process"/>
    <property type="evidence" value="ECO:0007669"/>
    <property type="project" value="InterPro"/>
</dbReference>
<feature type="domain" description="Acetyl-CoA hydrolase/transferase C-terminal" evidence="4">
    <location>
        <begin position="269"/>
        <end position="422"/>
    </location>
</feature>
<dbReference type="Pfam" id="PF02550">
    <property type="entry name" value="AcetylCoA_hydro"/>
    <property type="match status" value="1"/>
</dbReference>
<dbReference type="InterPro" id="IPR026888">
    <property type="entry name" value="AcetylCoA_hyd_C"/>
</dbReference>
<evidence type="ECO:0000256" key="1">
    <source>
        <dbReference type="ARBA" id="ARBA00009632"/>
    </source>
</evidence>
<evidence type="ECO:0000256" key="2">
    <source>
        <dbReference type="ARBA" id="ARBA00022679"/>
    </source>
</evidence>
<organism evidence="5 6">
    <name type="scientific">Jeotgalibaca dankookensis</name>
    <dbReference type="NCBI Taxonomy" id="708126"/>
    <lineage>
        <taxon>Bacteria</taxon>
        <taxon>Bacillati</taxon>
        <taxon>Bacillota</taxon>
        <taxon>Bacilli</taxon>
        <taxon>Lactobacillales</taxon>
        <taxon>Carnobacteriaceae</taxon>
        <taxon>Jeotgalibaca</taxon>
    </lineage>
</organism>
<gene>
    <name evidence="5" type="primary">scpC</name>
    <name evidence="5" type="ORF">BW727_101411</name>
</gene>
<protein>
    <submittedName>
        <fullName evidence="5">Propionyl-CoA:succinate CoA transferase</fullName>
        <ecNumber evidence="5">2.8.3.-</ecNumber>
    </submittedName>
</protein>
<dbReference type="SUPFAM" id="SSF100950">
    <property type="entry name" value="NagB/RpiA/CoA transferase-like"/>
    <property type="match status" value="2"/>
</dbReference>
<dbReference type="Pfam" id="PF13336">
    <property type="entry name" value="AcetylCoA_hyd_C"/>
    <property type="match status" value="1"/>
</dbReference>
<dbReference type="InterPro" id="IPR038460">
    <property type="entry name" value="AcetylCoA_hyd_C_sf"/>
</dbReference>
<comment type="similarity">
    <text evidence="1">Belongs to the acetyl-CoA hydrolase/transferase family.</text>
</comment>
<dbReference type="AlphaFoldDB" id="A0A1S6IQF3"/>
<evidence type="ECO:0000313" key="6">
    <source>
        <dbReference type="Proteomes" id="UP000188993"/>
    </source>
</evidence>
<dbReference type="Gene3D" id="3.40.1080.20">
    <property type="entry name" value="Acetyl-CoA hydrolase/transferase C-terminal domain"/>
    <property type="match status" value="1"/>
</dbReference>
<dbReference type="InterPro" id="IPR003702">
    <property type="entry name" value="ActCoA_hydro_N"/>
</dbReference>
<dbReference type="Proteomes" id="UP000188993">
    <property type="component" value="Chromosome"/>
</dbReference>
<dbReference type="InterPro" id="IPR046433">
    <property type="entry name" value="ActCoA_hydro"/>
</dbReference>
<dbReference type="PANTHER" id="PTHR21432">
    <property type="entry name" value="ACETYL-COA HYDROLASE-RELATED"/>
    <property type="match status" value="1"/>
</dbReference>
<evidence type="ECO:0000259" key="4">
    <source>
        <dbReference type="Pfam" id="PF13336"/>
    </source>
</evidence>
<proteinExistence type="inferred from homology"/>
<reference evidence="5 6" key="1">
    <citation type="journal article" date="2014" name="Int. J. Syst. Evol. Microbiol.">
        <title>Jeotgalibaca dankookensis gen. nov., sp. nov., a member of the family Carnobacteriaceae, isolated from seujeot (Korean traditional food).</title>
        <authorList>
            <person name="Lee D.G."/>
            <person name="Trujillo M.E."/>
            <person name="Kang H."/>
            <person name="Ahn T.Y."/>
        </authorList>
    </citation>
    <scope>NUCLEOTIDE SEQUENCE [LARGE SCALE GENOMIC DNA]</scope>
    <source>
        <strain evidence="5 6">EX-07</strain>
    </source>
</reference>
<dbReference type="Gene3D" id="3.30.750.70">
    <property type="entry name" value="4-hydroxybutyrate coenzyme like domains"/>
    <property type="match status" value="1"/>
</dbReference>
<evidence type="ECO:0000259" key="3">
    <source>
        <dbReference type="Pfam" id="PF02550"/>
    </source>
</evidence>
<keyword evidence="6" id="KW-1185">Reference proteome</keyword>
<keyword evidence="2 5" id="KW-0808">Transferase</keyword>
<dbReference type="Gene3D" id="3.40.1080.10">
    <property type="entry name" value="Glutaconate Coenzyme A-transferase"/>
    <property type="match status" value="1"/>
</dbReference>
<name>A0A1S6IQF3_9LACT</name>
<dbReference type="KEGG" id="jda:BW727_101411"/>
<feature type="domain" description="Acetyl-CoA hydrolase/transferase N-terminal" evidence="3">
    <location>
        <begin position="75"/>
        <end position="176"/>
    </location>
</feature>
<evidence type="ECO:0000313" key="5">
    <source>
        <dbReference type="EMBL" id="AQS53778.1"/>
    </source>
</evidence>
<dbReference type="OrthoDB" id="9801795at2"/>
<dbReference type="EC" id="2.8.3.-" evidence="5"/>
<sequence length="430" mass="47306">MTDYKKLYQEKLTTPERAVQLVEAGEEIVFPINPGEPPALLAAIPTNEKLAGNYLHRMLPSSAPLDIEQDKLQQVSIFLSGADRKYYREGFVDFLPNHFSDIPSLLLKRSPHPVIMATVSPMDKDGNFSLGTSPSYVASLIEHAKTIILEVNENMPRTFGTKNNIHISQVDALVENTVDLPELPTPVLKEKDLAIGKIIADTVSDGATLQIGFGSMPNAVMEYLMDKKDLGIYSEMLPDKLVDLVEKGVVTNKFNPTHPGKTVSTFAIGSKRLYEFMDNNEDILMLPCDETNSLMNIAKVDNLVSINSTVEVDFYGQCNSESVGGVLYSSTGGQADFTKGVRLTKNGRGIICLYSTAKNDEISTIVSELALGSIVSTSKNDIDTVVTEYGKAELIGKTFSERAQALIKIAHPKFRDELRQKAIDKKLINQ</sequence>
<dbReference type="GO" id="GO:0008775">
    <property type="term" value="F:acetate CoA-transferase activity"/>
    <property type="evidence" value="ECO:0007669"/>
    <property type="project" value="InterPro"/>
</dbReference>
<dbReference type="InterPro" id="IPR037171">
    <property type="entry name" value="NagB/RpiA_transferase-like"/>
</dbReference>
<dbReference type="PANTHER" id="PTHR21432:SF20">
    <property type="entry name" value="ACETYL-COA HYDROLASE"/>
    <property type="match status" value="1"/>
</dbReference>